<dbReference type="GO" id="GO:0005829">
    <property type="term" value="C:cytosol"/>
    <property type="evidence" value="ECO:0007669"/>
    <property type="project" value="TreeGrafter"/>
</dbReference>
<dbReference type="InterPro" id="IPR036390">
    <property type="entry name" value="WH_DNA-bd_sf"/>
</dbReference>
<protein>
    <submittedName>
        <fullName evidence="1">Transcriptional regulator, BadM/Rrf2 family</fullName>
    </submittedName>
</protein>
<dbReference type="EMBL" id="FWXH01000003">
    <property type="protein sequence ID" value="SMC21140.1"/>
    <property type="molecule type" value="Genomic_DNA"/>
</dbReference>
<sequence length="154" mass="17232">MQVTNGVEQAIYVIAVLARQTDNEPLKSHVLSKILDVSDSYLRKIIRKLVIAKILKSSASKTGGISLNMSINEITFLDIFEAIGGNSSFLKLNSLGDKVIIKNLEYFNNDSDKVVCVFKEAENQYKKVLSTFTIADLLAYELENLPSIDWNLMI</sequence>
<organism evidence="1 2">
    <name type="scientific">Clostridium acidisoli DSM 12555</name>
    <dbReference type="NCBI Taxonomy" id="1121291"/>
    <lineage>
        <taxon>Bacteria</taxon>
        <taxon>Bacillati</taxon>
        <taxon>Bacillota</taxon>
        <taxon>Clostridia</taxon>
        <taxon>Eubacteriales</taxon>
        <taxon>Clostridiaceae</taxon>
        <taxon>Clostridium</taxon>
    </lineage>
</organism>
<dbReference type="Pfam" id="PF02082">
    <property type="entry name" value="Rrf2"/>
    <property type="match status" value="1"/>
</dbReference>
<keyword evidence="2" id="KW-1185">Reference proteome</keyword>
<gene>
    <name evidence="1" type="ORF">SAMN02745134_01201</name>
</gene>
<dbReference type="SUPFAM" id="SSF46785">
    <property type="entry name" value="Winged helix' DNA-binding domain"/>
    <property type="match status" value="1"/>
</dbReference>
<evidence type="ECO:0000313" key="1">
    <source>
        <dbReference type="EMBL" id="SMC21140.1"/>
    </source>
</evidence>
<dbReference type="RefSeq" id="WP_084114672.1">
    <property type="nucleotide sequence ID" value="NZ_FWXH01000003.1"/>
</dbReference>
<dbReference type="InterPro" id="IPR036388">
    <property type="entry name" value="WH-like_DNA-bd_sf"/>
</dbReference>
<dbReference type="PANTHER" id="PTHR33221">
    <property type="entry name" value="WINGED HELIX-TURN-HELIX TRANSCRIPTIONAL REGULATOR, RRF2 FAMILY"/>
    <property type="match status" value="1"/>
</dbReference>
<dbReference type="PROSITE" id="PS51197">
    <property type="entry name" value="HTH_RRF2_2"/>
    <property type="match status" value="1"/>
</dbReference>
<dbReference type="Proteomes" id="UP000192468">
    <property type="component" value="Unassembled WGS sequence"/>
</dbReference>
<dbReference type="STRING" id="1121291.SAMN02745134_01201"/>
<dbReference type="InterPro" id="IPR000944">
    <property type="entry name" value="Tscrpt_reg_Rrf2"/>
</dbReference>
<reference evidence="1 2" key="1">
    <citation type="submission" date="2017-04" db="EMBL/GenBank/DDBJ databases">
        <authorList>
            <person name="Afonso C.L."/>
            <person name="Miller P.J."/>
            <person name="Scott M.A."/>
            <person name="Spackman E."/>
            <person name="Goraichik I."/>
            <person name="Dimitrov K.M."/>
            <person name="Suarez D.L."/>
            <person name="Swayne D.E."/>
        </authorList>
    </citation>
    <scope>NUCLEOTIDE SEQUENCE [LARGE SCALE GENOMIC DNA]</scope>
    <source>
        <strain evidence="1 2">DSM 12555</strain>
    </source>
</reference>
<dbReference type="GO" id="GO:0003700">
    <property type="term" value="F:DNA-binding transcription factor activity"/>
    <property type="evidence" value="ECO:0007669"/>
    <property type="project" value="TreeGrafter"/>
</dbReference>
<dbReference type="PANTHER" id="PTHR33221:SF9">
    <property type="entry name" value="RRF2 FAMILY PROTEIN"/>
    <property type="match status" value="1"/>
</dbReference>
<dbReference type="AlphaFoldDB" id="A0A1W1XB90"/>
<dbReference type="OrthoDB" id="9808360at2"/>
<dbReference type="Gene3D" id="1.10.10.10">
    <property type="entry name" value="Winged helix-like DNA-binding domain superfamily/Winged helix DNA-binding domain"/>
    <property type="match status" value="1"/>
</dbReference>
<accession>A0A1W1XB90</accession>
<name>A0A1W1XB90_9CLOT</name>
<proteinExistence type="predicted"/>
<evidence type="ECO:0000313" key="2">
    <source>
        <dbReference type="Proteomes" id="UP000192468"/>
    </source>
</evidence>